<reference evidence="6 7" key="1">
    <citation type="submission" date="2018-04" db="EMBL/GenBank/DDBJ databases">
        <title>Genomic Encyclopedia of Archaeal and Bacterial Type Strains, Phase II (KMG-II): from individual species to whole genera.</title>
        <authorList>
            <person name="Goeker M."/>
        </authorList>
    </citation>
    <scope>NUCLEOTIDE SEQUENCE [LARGE SCALE GENOMIC DNA]</scope>
    <source>
        <strain evidence="6 7">DSM 5822</strain>
    </source>
</reference>
<organism evidence="6 7">
    <name type="scientific">Agitococcus lubricus</name>
    <dbReference type="NCBI Taxonomy" id="1077255"/>
    <lineage>
        <taxon>Bacteria</taxon>
        <taxon>Pseudomonadati</taxon>
        <taxon>Pseudomonadota</taxon>
        <taxon>Gammaproteobacteria</taxon>
        <taxon>Moraxellales</taxon>
        <taxon>Moraxellaceae</taxon>
        <taxon>Agitococcus</taxon>
    </lineage>
</organism>
<comment type="caution">
    <text evidence="6">The sequence shown here is derived from an EMBL/GenBank/DDBJ whole genome shotgun (WGS) entry which is preliminary data.</text>
</comment>
<keyword evidence="2" id="KW-0479">Metal-binding</keyword>
<dbReference type="PROSITE" id="PS51669">
    <property type="entry name" value="4FE4S_MOW_BIS_MGD"/>
    <property type="match status" value="1"/>
</dbReference>
<dbReference type="InterPro" id="IPR006963">
    <property type="entry name" value="Mopterin_OxRdtase_4Fe-4S_dom"/>
</dbReference>
<dbReference type="Pfam" id="PF01568">
    <property type="entry name" value="Molydop_binding"/>
    <property type="match status" value="1"/>
</dbReference>
<evidence type="ECO:0000313" key="6">
    <source>
        <dbReference type="EMBL" id="PTQ87685.1"/>
    </source>
</evidence>
<gene>
    <name evidence="6" type="ORF">C8N29_1179</name>
</gene>
<dbReference type="Gene3D" id="2.20.25.90">
    <property type="entry name" value="ADC-like domains"/>
    <property type="match status" value="1"/>
</dbReference>
<accession>A0A2T5IUY0</accession>
<dbReference type="Gene3D" id="3.40.50.740">
    <property type="match status" value="1"/>
</dbReference>
<feature type="domain" description="4Fe-4S Mo/W bis-MGD-type" evidence="5">
    <location>
        <begin position="1"/>
        <end position="58"/>
    </location>
</feature>
<dbReference type="GO" id="GO:0051536">
    <property type="term" value="F:iron-sulfur cluster binding"/>
    <property type="evidence" value="ECO:0007669"/>
    <property type="project" value="UniProtKB-KW"/>
</dbReference>
<keyword evidence="4" id="KW-0411">Iron-sulfur</keyword>
<evidence type="ECO:0000256" key="3">
    <source>
        <dbReference type="ARBA" id="ARBA00023004"/>
    </source>
</evidence>
<comment type="similarity">
    <text evidence="1">Belongs to the prokaryotic molybdopterin-containing oxidoreductase family.</text>
</comment>
<sequence>MRSEKTACILCSRNCGLTIDIADNGHFSKIRGDEDHPISKGYICQKAARLEYYQHHEDRLQYPLKRLDDGSFVRVSWDEALDDIAHRLIQIREQHGGNAFATAGGGGQGNHLGGAYLSQLRAAMKSRFNYNSLGQEKTGDFWVNGRLFGSQTCHTTEDVEHADFVLFIGCNPFQAHGIPNARDTLKEIRKNPHRTMVVIDPRRTETAKQADIHLQLKPSTDAFLMSAILALIIRANLHDRDFIAQHCTGYEDVEKALLTIPIEEYVARADVPLADVERVAYGFAKAKRACVRIDLGIQHSLNTTLNGYLEKLLYLITGNFGIKGGNNLHAFLLPILSNTDERKKKLTHSVYHDMFPISGILPPSIMPDEILLAGEQRIRAVIVDSCNPLLTWPDTAAFDNAFRQLELLVVVDVALTETARLAHYVLPAASQFEKWECTGFNLEFPRNAFHLRHPILPALGESLPEPEIYTRLLEKMRIIPRTFPLLSRIARYEPKQSHYLAYTTALFATLAHKKHWQPYAVSILYRTLGANLAHNAAAAAFILPLAIQFAQEHHEAMQRAGFKGNRITLGAALFNAILEQRSGVVFSEHRYSDVWSLIKNKDRRIYLAIPEMLAELNALAQQQPHPSEFPFILAAGERRSYNANQIYRDPAWRKVDKEGALRIHPADAARLNIQEGEQIRCRSAQGELRVMTEFDEGMRQGCVSLPHGYGLRFRHSEALGPALNLLTASTACDPFSRTPYHKYVPVSLEKL</sequence>
<dbReference type="Proteomes" id="UP000244223">
    <property type="component" value="Unassembled WGS sequence"/>
</dbReference>
<dbReference type="Gene3D" id="3.40.228.10">
    <property type="entry name" value="Dimethylsulfoxide Reductase, domain 2"/>
    <property type="match status" value="1"/>
</dbReference>
<dbReference type="Pfam" id="PF04879">
    <property type="entry name" value="Molybdop_Fe4S4"/>
    <property type="match status" value="1"/>
</dbReference>
<dbReference type="PANTHER" id="PTHR43742:SF2">
    <property type="entry name" value="ASSIMILATORY NITRATE REDUCTASE CATALYTIC SUBUNIT"/>
    <property type="match status" value="1"/>
</dbReference>
<dbReference type="AlphaFoldDB" id="A0A2T5IUY0"/>
<evidence type="ECO:0000256" key="2">
    <source>
        <dbReference type="ARBA" id="ARBA00022723"/>
    </source>
</evidence>
<evidence type="ECO:0000256" key="4">
    <source>
        <dbReference type="ARBA" id="ARBA00023014"/>
    </source>
</evidence>
<evidence type="ECO:0000313" key="7">
    <source>
        <dbReference type="Proteomes" id="UP000244223"/>
    </source>
</evidence>
<keyword evidence="7" id="KW-1185">Reference proteome</keyword>
<dbReference type="SUPFAM" id="SSF50692">
    <property type="entry name" value="ADC-like"/>
    <property type="match status" value="1"/>
</dbReference>
<dbReference type="GO" id="GO:0016491">
    <property type="term" value="F:oxidoreductase activity"/>
    <property type="evidence" value="ECO:0007669"/>
    <property type="project" value="InterPro"/>
</dbReference>
<dbReference type="InterPro" id="IPR006656">
    <property type="entry name" value="Mopterin_OxRdtase"/>
</dbReference>
<name>A0A2T5IUY0_9GAMM</name>
<dbReference type="RefSeq" id="WP_107866681.1">
    <property type="nucleotide sequence ID" value="NZ_QAON01000017.1"/>
</dbReference>
<dbReference type="SUPFAM" id="SSF53706">
    <property type="entry name" value="Formate dehydrogenase/DMSO reductase, domains 1-3"/>
    <property type="match status" value="1"/>
</dbReference>
<proteinExistence type="inferred from homology"/>
<evidence type="ECO:0000256" key="1">
    <source>
        <dbReference type="ARBA" id="ARBA00010312"/>
    </source>
</evidence>
<dbReference type="OrthoDB" id="9803192at2"/>
<dbReference type="GO" id="GO:0046872">
    <property type="term" value="F:metal ion binding"/>
    <property type="evidence" value="ECO:0007669"/>
    <property type="project" value="UniProtKB-KW"/>
</dbReference>
<dbReference type="InterPro" id="IPR009010">
    <property type="entry name" value="Asp_de-COase-like_dom_sf"/>
</dbReference>
<dbReference type="EMBL" id="QAON01000017">
    <property type="protein sequence ID" value="PTQ87685.1"/>
    <property type="molecule type" value="Genomic_DNA"/>
</dbReference>
<dbReference type="PANTHER" id="PTHR43742">
    <property type="entry name" value="TRIMETHYLAMINE-N-OXIDE REDUCTASE"/>
    <property type="match status" value="1"/>
</dbReference>
<protein>
    <submittedName>
        <fullName evidence="6">Anaerobic selenocysteine-containing dehydrogenase</fullName>
    </submittedName>
</protein>
<dbReference type="SMART" id="SM00926">
    <property type="entry name" value="Molybdop_Fe4S4"/>
    <property type="match status" value="1"/>
</dbReference>
<dbReference type="GO" id="GO:0043546">
    <property type="term" value="F:molybdopterin cofactor binding"/>
    <property type="evidence" value="ECO:0007669"/>
    <property type="project" value="InterPro"/>
</dbReference>
<keyword evidence="3" id="KW-0408">Iron</keyword>
<dbReference type="Pfam" id="PF00384">
    <property type="entry name" value="Molybdopterin"/>
    <property type="match status" value="1"/>
</dbReference>
<evidence type="ECO:0000259" key="5">
    <source>
        <dbReference type="PROSITE" id="PS51669"/>
    </source>
</evidence>
<dbReference type="InterPro" id="IPR050612">
    <property type="entry name" value="Prok_Mopterin_Oxidored"/>
</dbReference>
<dbReference type="Gene3D" id="2.40.40.20">
    <property type="match status" value="1"/>
</dbReference>
<dbReference type="InterPro" id="IPR006657">
    <property type="entry name" value="MoPterin_dinucl-bd_dom"/>
</dbReference>